<feature type="compositionally biased region" description="Basic and acidic residues" evidence="2">
    <location>
        <begin position="118"/>
        <end position="130"/>
    </location>
</feature>
<dbReference type="GO" id="GO:0003723">
    <property type="term" value="F:RNA binding"/>
    <property type="evidence" value="ECO:0007669"/>
    <property type="project" value="UniProtKB-KW"/>
</dbReference>
<organism evidence="4">
    <name type="scientific">Opuntia streptacantha</name>
    <name type="common">Prickly pear cactus</name>
    <name type="synonym">Opuntia cardona</name>
    <dbReference type="NCBI Taxonomy" id="393608"/>
    <lineage>
        <taxon>Eukaryota</taxon>
        <taxon>Viridiplantae</taxon>
        <taxon>Streptophyta</taxon>
        <taxon>Embryophyta</taxon>
        <taxon>Tracheophyta</taxon>
        <taxon>Spermatophyta</taxon>
        <taxon>Magnoliopsida</taxon>
        <taxon>eudicotyledons</taxon>
        <taxon>Gunneridae</taxon>
        <taxon>Pentapetalae</taxon>
        <taxon>Caryophyllales</taxon>
        <taxon>Cactineae</taxon>
        <taxon>Cactaceae</taxon>
        <taxon>Opuntioideae</taxon>
        <taxon>Opuntia</taxon>
    </lineage>
</organism>
<sequence length="672" mass="74386">MVTVSSLDKISAVGKLSDCLAISQSSASRDNQADLGGEDGNVGMQGLFSRSVNQNPKVRSDMYFDSTNCKVDRHLVGVIGAKNESSLFSSSLSELVNHKMKLSENNFFARPSSTIMSQKDENEPPKPHEEAEGETINNLLPDEEELFSGMVDEIGHKGYTNAVDDLEDFDLFTCTGGIELEADDRSQPSRQNVGYPWNLQLNQQRAVHLSEHTSGNGIQRISRLPNGTIVGEAPHESARVFNGFQSPVRLTSAVGSEFGLSEAGQAFPQLQLDNRPIPSFHPHSPQVQLRNMPGIADDISESVNLDMHHLGLNGHAMELNDGAFGYSPNGIHVRPSMASKSNSYQQHHLRSLLMSNSPSFLHNNHAPHLGRLPGSPGAQHLMMNMVSPMQHHLQVGSAPVMKASLWDRQQIYTGESHEASGYPLSAMRGVAIPGFSPSHPREISSHGSLSRVHGIAEVPKNPGLNSPQQMSHMFHERNSMNSLPTSFGSPGERARSRRHETSLSHADRKHYELNIDRILRGEDTRTTLMIKNIPNKYTSKMLLATIDEHHKGKYDFIYLPIDFKNKCNMGYAFINMVDPLQIVAFHQTFEGRKWEKFNSEKVATLAYARIQGKAALIAHFQNSSLMNEDKRCRPILFHTDGPNAGDQEPFPMGSNFRPKPGRLQAVGGDDDE</sequence>
<dbReference type="EMBL" id="GISG01002234">
    <property type="protein sequence ID" value="MBA4614402.1"/>
    <property type="molecule type" value="Transcribed_RNA"/>
</dbReference>
<evidence type="ECO:0000256" key="1">
    <source>
        <dbReference type="ARBA" id="ARBA00022884"/>
    </source>
</evidence>
<name>A0A7C9CAS2_OPUST</name>
<feature type="region of interest" description="Disordered" evidence="2">
    <location>
        <begin position="638"/>
        <end position="672"/>
    </location>
</feature>
<proteinExistence type="predicted"/>
<evidence type="ECO:0000313" key="4">
    <source>
        <dbReference type="EMBL" id="MBA4614402.1"/>
    </source>
</evidence>
<feature type="domain" description="Mei2-like C-terminal RNA recognition motif" evidence="3">
    <location>
        <begin position="525"/>
        <end position="621"/>
    </location>
</feature>
<dbReference type="InterPro" id="IPR034454">
    <property type="entry name" value="MEI2-like_RRM3"/>
</dbReference>
<reference evidence="4" key="1">
    <citation type="journal article" date="2013" name="J. Plant Res.">
        <title>Effect of fungi and light on seed germination of three Opuntia species from semiarid lands of central Mexico.</title>
        <authorList>
            <person name="Delgado-Sanchez P."/>
            <person name="Jimenez-Bremont J.F."/>
            <person name="Guerrero-Gonzalez Mde L."/>
            <person name="Flores J."/>
        </authorList>
    </citation>
    <scope>NUCLEOTIDE SEQUENCE</scope>
    <source>
        <tissue evidence="4">Cladode</tissue>
    </source>
</reference>
<dbReference type="PANTHER" id="PTHR23189">
    <property type="entry name" value="RNA RECOGNITION MOTIF-CONTAINING"/>
    <property type="match status" value="1"/>
</dbReference>
<accession>A0A7C9CAS2</accession>
<dbReference type="Pfam" id="PF04059">
    <property type="entry name" value="RRM_2"/>
    <property type="match status" value="1"/>
</dbReference>
<dbReference type="AlphaFoldDB" id="A0A7C9CAS2"/>
<evidence type="ECO:0000259" key="3">
    <source>
        <dbReference type="Pfam" id="PF04059"/>
    </source>
</evidence>
<dbReference type="EMBL" id="GISG01002235">
    <property type="protein sequence ID" value="MBA4614403.1"/>
    <property type="molecule type" value="Transcribed_RNA"/>
</dbReference>
<keyword evidence="1" id="KW-0694">RNA-binding</keyword>
<feature type="region of interest" description="Disordered" evidence="2">
    <location>
        <begin position="482"/>
        <end position="505"/>
    </location>
</feature>
<dbReference type="InterPro" id="IPR007201">
    <property type="entry name" value="Mei2-like_Rrm_C"/>
</dbReference>
<protein>
    <recommendedName>
        <fullName evidence="3">Mei2-like C-terminal RNA recognition motif domain-containing protein</fullName>
    </recommendedName>
</protein>
<reference evidence="4" key="2">
    <citation type="submission" date="2020-07" db="EMBL/GenBank/DDBJ databases">
        <authorList>
            <person name="Vera ALvarez R."/>
            <person name="Arias-Moreno D.M."/>
            <person name="Jimenez-Jacinto V."/>
            <person name="Jimenez-Bremont J.F."/>
            <person name="Swaminathan K."/>
            <person name="Moose S.P."/>
            <person name="Guerrero-Gonzalez M.L."/>
            <person name="Marino-Ramirez L."/>
            <person name="Landsman D."/>
            <person name="Rodriguez-Kessler M."/>
            <person name="Delgado-Sanchez P."/>
        </authorList>
    </citation>
    <scope>NUCLEOTIDE SEQUENCE</scope>
    <source>
        <tissue evidence="4">Cladode</tissue>
    </source>
</reference>
<dbReference type="InterPro" id="IPR035979">
    <property type="entry name" value="RBD_domain_sf"/>
</dbReference>
<dbReference type="SUPFAM" id="SSF54928">
    <property type="entry name" value="RNA-binding domain, RBD"/>
    <property type="match status" value="1"/>
</dbReference>
<dbReference type="CDD" id="cd12531">
    <property type="entry name" value="RRM3_MEI2_like"/>
    <property type="match status" value="1"/>
</dbReference>
<feature type="region of interest" description="Disordered" evidence="2">
    <location>
        <begin position="112"/>
        <end position="135"/>
    </location>
</feature>
<evidence type="ECO:0000256" key="2">
    <source>
        <dbReference type="SAM" id="MobiDB-lite"/>
    </source>
</evidence>